<evidence type="ECO:0000256" key="1">
    <source>
        <dbReference type="ARBA" id="ARBA00023251"/>
    </source>
</evidence>
<keyword evidence="4" id="KW-1185">Reference proteome</keyword>
<feature type="domain" description="N-acetyltransferase" evidence="2">
    <location>
        <begin position="7"/>
        <end position="166"/>
    </location>
</feature>
<accession>A0ABU4AF37</accession>
<protein>
    <submittedName>
        <fullName evidence="3">GNAT family N-acetyltransferase</fullName>
        <ecNumber evidence="3">2.3.1.-</ecNumber>
    </submittedName>
</protein>
<dbReference type="RefSeq" id="WP_317560185.1">
    <property type="nucleotide sequence ID" value="NZ_JAWLIP010000001.1"/>
</dbReference>
<keyword evidence="3" id="KW-0808">Transferase</keyword>
<dbReference type="EMBL" id="JAWLIP010000001">
    <property type="protein sequence ID" value="MDV6224862.1"/>
    <property type="molecule type" value="Genomic_DNA"/>
</dbReference>
<reference evidence="3 4" key="1">
    <citation type="submission" date="2023-10" db="EMBL/GenBank/DDBJ databases">
        <authorList>
            <person name="Venkata Ramana C."/>
            <person name="Sasikala C."/>
            <person name="Dhurka M."/>
        </authorList>
    </citation>
    <scope>NUCLEOTIDE SEQUENCE [LARGE SCALE GENOMIC DNA]</scope>
    <source>
        <strain evidence="3 4">KCTC 32151</strain>
    </source>
</reference>
<sequence length="167" mass="18943">MTTSEQYSFRKATLYDLPLLKAWRSTPHVRAWWDSDGTYNAADLDDPRVARWIVSFQERPFAFMQDYTVHGWADHHFIELPKGSRGIDQFIGDQEMLGIGHGSAFIGARMKALFQAGAPVIATDPNPANERAIAVYKKLGFKSSGSPQNTKWGLILPMFAMRKNEHR</sequence>
<dbReference type="PROSITE" id="PS51186">
    <property type="entry name" value="GNAT"/>
    <property type="match status" value="1"/>
</dbReference>
<keyword evidence="3" id="KW-0012">Acyltransferase</keyword>
<dbReference type="Pfam" id="PF13523">
    <property type="entry name" value="Acetyltransf_8"/>
    <property type="match status" value="1"/>
</dbReference>
<dbReference type="GO" id="GO:0016746">
    <property type="term" value="F:acyltransferase activity"/>
    <property type="evidence" value="ECO:0007669"/>
    <property type="project" value="UniProtKB-KW"/>
</dbReference>
<dbReference type="PANTHER" id="PTHR31438:SF1">
    <property type="entry name" value="LYSINE N-ACYLTRANSFERASE C17G9.06C-RELATED"/>
    <property type="match status" value="1"/>
</dbReference>
<proteinExistence type="predicted"/>
<dbReference type="InterPro" id="IPR000182">
    <property type="entry name" value="GNAT_dom"/>
</dbReference>
<evidence type="ECO:0000313" key="3">
    <source>
        <dbReference type="EMBL" id="MDV6224862.1"/>
    </source>
</evidence>
<dbReference type="Proteomes" id="UP001185659">
    <property type="component" value="Unassembled WGS sequence"/>
</dbReference>
<evidence type="ECO:0000313" key="4">
    <source>
        <dbReference type="Proteomes" id="UP001185659"/>
    </source>
</evidence>
<dbReference type="SUPFAM" id="SSF55729">
    <property type="entry name" value="Acyl-CoA N-acyltransferases (Nat)"/>
    <property type="match status" value="1"/>
</dbReference>
<dbReference type="PANTHER" id="PTHR31438">
    <property type="entry name" value="LYSINE N-ACYLTRANSFERASE C17G9.06C-RELATED"/>
    <property type="match status" value="1"/>
</dbReference>
<organism evidence="3 4">
    <name type="scientific">Nitratireductor aquimarinus</name>
    <dbReference type="NCBI Taxonomy" id="889300"/>
    <lineage>
        <taxon>Bacteria</taxon>
        <taxon>Pseudomonadati</taxon>
        <taxon>Pseudomonadota</taxon>
        <taxon>Alphaproteobacteria</taxon>
        <taxon>Hyphomicrobiales</taxon>
        <taxon>Phyllobacteriaceae</taxon>
        <taxon>Nitratireductor</taxon>
    </lineage>
</organism>
<comment type="caution">
    <text evidence="3">The sequence shown here is derived from an EMBL/GenBank/DDBJ whole genome shotgun (WGS) entry which is preliminary data.</text>
</comment>
<evidence type="ECO:0000259" key="2">
    <source>
        <dbReference type="PROSITE" id="PS51186"/>
    </source>
</evidence>
<dbReference type="Gene3D" id="3.40.630.30">
    <property type="match status" value="1"/>
</dbReference>
<dbReference type="InterPro" id="IPR016181">
    <property type="entry name" value="Acyl_CoA_acyltransferase"/>
</dbReference>
<gene>
    <name evidence="3" type="ORF">R2G56_01060</name>
</gene>
<keyword evidence="1" id="KW-0046">Antibiotic resistance</keyword>
<name>A0ABU4AF37_9HYPH</name>
<dbReference type="EC" id="2.3.1.-" evidence="3"/>